<reference evidence="2" key="1">
    <citation type="submission" date="2024-07" db="EMBL/GenBank/DDBJ databases">
        <authorList>
            <person name="Kim Y.J."/>
            <person name="Jeong J.Y."/>
        </authorList>
    </citation>
    <scope>NUCLEOTIDE SEQUENCE</scope>
    <source>
        <strain evidence="2">GIHE-MW2</strain>
    </source>
</reference>
<dbReference type="RefSeq" id="WP_354635211.1">
    <property type="nucleotide sequence ID" value="NZ_CP159837.1"/>
</dbReference>
<dbReference type="EMBL" id="CP159837">
    <property type="protein sequence ID" value="XCM36452.1"/>
    <property type="molecule type" value="Genomic_DNA"/>
</dbReference>
<protein>
    <submittedName>
        <fullName evidence="2">Uncharacterized protein</fullName>
    </submittedName>
</protein>
<evidence type="ECO:0000313" key="2">
    <source>
        <dbReference type="EMBL" id="XCM36452.1"/>
    </source>
</evidence>
<sequence length="325" mass="37378">MQREQLSPVQVNNKQTQSQLHQNHENLPGFPYRIESPAQPIKIDAIEIAKTSSFGNSIQQLINVFYFCLKNNICKIYTRENFLYINSEVKISENEEIELLVQRKPGNAEVLLSGRFFSPKQLNCTYSSDEYVNIFDQYVLPRIKLPVSPITVSDTDLVIHFRSGDIFANSSPHPKYGQPPLSFYQKVIEQEKPDRCILVFEDRSNVCIEQVEIFLAQKAIPFICQSSDVYSDIACLKNSVNLIVARGTFGDAITLLTNRLKKVYFFEDRYKFELALLRGAKVFRVSDKTGEFKGKVLTGNWQNTEEQKKLMLNYDASNLEMQNLT</sequence>
<proteinExistence type="predicted"/>
<name>A0AAU8JCJ3_9CYAN</name>
<evidence type="ECO:0000256" key="1">
    <source>
        <dbReference type="SAM" id="MobiDB-lite"/>
    </source>
</evidence>
<gene>
    <name evidence="2" type="ORF">ABWT76_005213</name>
</gene>
<accession>A0AAU8JCJ3</accession>
<organism evidence="2">
    <name type="scientific">Planktothricoides raciborskii GIHE-MW2</name>
    <dbReference type="NCBI Taxonomy" id="2792601"/>
    <lineage>
        <taxon>Bacteria</taxon>
        <taxon>Bacillati</taxon>
        <taxon>Cyanobacteriota</taxon>
        <taxon>Cyanophyceae</taxon>
        <taxon>Oscillatoriophycideae</taxon>
        <taxon>Oscillatoriales</taxon>
        <taxon>Oscillatoriaceae</taxon>
        <taxon>Planktothricoides</taxon>
    </lineage>
</organism>
<feature type="region of interest" description="Disordered" evidence="1">
    <location>
        <begin position="1"/>
        <end position="20"/>
    </location>
</feature>
<dbReference type="AlphaFoldDB" id="A0AAU8JCJ3"/>